<dbReference type="OrthoDB" id="132880at2157"/>
<dbReference type="InterPro" id="IPR007362">
    <property type="entry name" value="DUF429"/>
</dbReference>
<evidence type="ECO:0008006" key="3">
    <source>
        <dbReference type="Google" id="ProtNLM"/>
    </source>
</evidence>
<keyword evidence="2" id="KW-1185">Reference proteome</keyword>
<dbReference type="AlphaFoldDB" id="M0BR11"/>
<comment type="caution">
    <text evidence="1">The sequence shown here is derived from an EMBL/GenBank/DDBJ whole genome shotgun (WGS) entry which is preliminary data.</text>
</comment>
<dbReference type="RefSeq" id="WP_007698202.1">
    <property type="nucleotide sequence ID" value="NZ_AOIQ01000008.1"/>
</dbReference>
<evidence type="ECO:0000313" key="1">
    <source>
        <dbReference type="EMBL" id="ELZ12532.1"/>
    </source>
</evidence>
<gene>
    <name evidence="1" type="ORF">C479_04027</name>
</gene>
<organism evidence="1 2">
    <name type="scientific">Halovivax asiaticus JCM 14624</name>
    <dbReference type="NCBI Taxonomy" id="1227490"/>
    <lineage>
        <taxon>Archaea</taxon>
        <taxon>Methanobacteriati</taxon>
        <taxon>Methanobacteriota</taxon>
        <taxon>Stenosarchaea group</taxon>
        <taxon>Halobacteria</taxon>
        <taxon>Halobacteriales</taxon>
        <taxon>Natrialbaceae</taxon>
        <taxon>Halovivax</taxon>
    </lineage>
</organism>
<accession>M0BR11</accession>
<proteinExistence type="predicted"/>
<evidence type="ECO:0000313" key="2">
    <source>
        <dbReference type="Proteomes" id="UP000011560"/>
    </source>
</evidence>
<sequence>MYAGVDGCSGGWIAISYTDEVYRGTNFYEKIEALWAEHDNVERILVDVPIGLRERTGARDPVMLPCESS</sequence>
<protein>
    <recommendedName>
        <fullName evidence="3">DUF429 domain-containing protein</fullName>
    </recommendedName>
</protein>
<dbReference type="EMBL" id="AOIQ01000008">
    <property type="protein sequence ID" value="ELZ12532.1"/>
    <property type="molecule type" value="Genomic_DNA"/>
</dbReference>
<name>M0BR11_9EURY</name>
<reference evidence="1 2" key="1">
    <citation type="journal article" date="2014" name="PLoS Genet.">
        <title>Phylogenetically driven sequencing of extremely halophilic archaea reveals strategies for static and dynamic osmo-response.</title>
        <authorList>
            <person name="Becker E.A."/>
            <person name="Seitzer P.M."/>
            <person name="Tritt A."/>
            <person name="Larsen D."/>
            <person name="Krusor M."/>
            <person name="Yao A.I."/>
            <person name="Wu D."/>
            <person name="Madern D."/>
            <person name="Eisen J.A."/>
            <person name="Darling A.E."/>
            <person name="Facciotti M.T."/>
        </authorList>
    </citation>
    <scope>NUCLEOTIDE SEQUENCE [LARGE SCALE GENOMIC DNA]</scope>
    <source>
        <strain evidence="1 2">JCM 14624</strain>
    </source>
</reference>
<dbReference type="Pfam" id="PF04250">
    <property type="entry name" value="DUF429"/>
    <property type="match status" value="1"/>
</dbReference>
<dbReference type="Proteomes" id="UP000011560">
    <property type="component" value="Unassembled WGS sequence"/>
</dbReference>